<evidence type="ECO:0000313" key="5">
    <source>
        <dbReference type="Proteomes" id="UP000521676"/>
    </source>
</evidence>
<evidence type="ECO:0000313" key="6">
    <source>
        <dbReference type="Proteomes" id="UP001431572"/>
    </source>
</evidence>
<dbReference type="InterPro" id="IPR041916">
    <property type="entry name" value="Anti_sigma_zinc_sf"/>
</dbReference>
<proteinExistence type="predicted"/>
<keyword evidence="1" id="KW-0472">Membrane</keyword>
<organism evidence="3 5">
    <name type="scientific">Candidatus Chlorohelix allophototropha</name>
    <dbReference type="NCBI Taxonomy" id="3003348"/>
    <lineage>
        <taxon>Bacteria</taxon>
        <taxon>Bacillati</taxon>
        <taxon>Chloroflexota</taxon>
        <taxon>Chloroflexia</taxon>
        <taxon>Candidatus Chloroheliales</taxon>
        <taxon>Candidatus Chloroheliaceae</taxon>
        <taxon>Candidatus Chlorohelix</taxon>
    </lineage>
</organism>
<evidence type="ECO:0000259" key="2">
    <source>
        <dbReference type="Pfam" id="PF13490"/>
    </source>
</evidence>
<protein>
    <submittedName>
        <fullName evidence="3">Zf-HC2 domain-containing protein</fullName>
    </submittedName>
</protein>
<feature type="transmembrane region" description="Helical" evidence="1">
    <location>
        <begin position="96"/>
        <end position="117"/>
    </location>
</feature>
<dbReference type="AlphaFoldDB" id="A0A8T7M867"/>
<keyword evidence="1" id="KW-1133">Transmembrane helix</keyword>
<evidence type="ECO:0000256" key="1">
    <source>
        <dbReference type="SAM" id="Phobius"/>
    </source>
</evidence>
<feature type="transmembrane region" description="Helical" evidence="1">
    <location>
        <begin position="183"/>
        <end position="204"/>
    </location>
</feature>
<keyword evidence="1" id="KW-0812">Transmembrane</keyword>
<evidence type="ECO:0000313" key="3">
    <source>
        <dbReference type="EMBL" id="NWJ48203.1"/>
    </source>
</evidence>
<reference evidence="4" key="2">
    <citation type="journal article" date="2024" name="Nature">
        <title>Anoxygenic phototroph of the Chloroflexota uses a type I reaction centre.</title>
        <authorList>
            <person name="Tsuji J.M."/>
            <person name="Shaw N.A."/>
            <person name="Nagashima S."/>
            <person name="Venkiteswaran J.J."/>
            <person name="Schiff S.L."/>
            <person name="Watanabe T."/>
            <person name="Fukui M."/>
            <person name="Hanada S."/>
            <person name="Tank M."/>
            <person name="Neufeld J.D."/>
        </authorList>
    </citation>
    <scope>NUCLEOTIDE SEQUENCE</scope>
    <source>
        <strain evidence="4">L227-S17</strain>
    </source>
</reference>
<name>A0A8T7M867_9CHLR</name>
<dbReference type="Pfam" id="PF13490">
    <property type="entry name" value="zf-HC2"/>
    <property type="match status" value="1"/>
</dbReference>
<dbReference type="RefSeq" id="WP_341470044.1">
    <property type="nucleotide sequence ID" value="NZ_CP128400.1"/>
</dbReference>
<evidence type="ECO:0000313" key="4">
    <source>
        <dbReference type="EMBL" id="WJW68139.1"/>
    </source>
</evidence>
<keyword evidence="6" id="KW-1185">Reference proteome</keyword>
<dbReference type="EMBL" id="CP128400">
    <property type="protein sequence ID" value="WJW68139.1"/>
    <property type="molecule type" value="Genomic_DNA"/>
</dbReference>
<dbReference type="Proteomes" id="UP000521676">
    <property type="component" value="Unassembled WGS sequence"/>
</dbReference>
<reference evidence="3 5" key="1">
    <citation type="submission" date="2020-06" db="EMBL/GenBank/DDBJ databases">
        <title>Anoxygenic phototrophic Chloroflexota member uses a Type I reaction center.</title>
        <authorList>
            <person name="Tsuji J.M."/>
            <person name="Shaw N.A."/>
            <person name="Nagashima S."/>
            <person name="Venkiteswaran J."/>
            <person name="Schiff S.L."/>
            <person name="Hanada S."/>
            <person name="Tank M."/>
            <person name="Neufeld J.D."/>
        </authorList>
    </citation>
    <scope>NUCLEOTIDE SEQUENCE [LARGE SCALE GENOMIC DNA]</scope>
    <source>
        <strain evidence="3">L227-S17</strain>
    </source>
</reference>
<dbReference type="EMBL" id="JACATZ010000003">
    <property type="protein sequence ID" value="NWJ48203.1"/>
    <property type="molecule type" value="Genomic_DNA"/>
</dbReference>
<dbReference type="InterPro" id="IPR027383">
    <property type="entry name" value="Znf_put"/>
</dbReference>
<gene>
    <name evidence="3" type="ORF">HXX08_20300</name>
    <name evidence="4" type="ORF">OZ401_003743</name>
</gene>
<sequence length="213" mass="23381">MFKREPKSAFDHHNELYSIHLDDYVDGRLTTQQLKEMEEHLASCESCREEVAGLQRVRAMFRRISAIDQPLPRSFVLSQAQANSLKPKPLYRFSTFAGAIAATLLVLFLALDIIGAFNFTSTRTETLAASYQLPTFGALSSVTCSTSSENGSVCAASDPNGPTVIYPANPPSRTVVVTERLQAITFIEIGLVGIMMAMAAYAFALRPRAPSRK</sequence>
<feature type="domain" description="Putative zinc-finger" evidence="2">
    <location>
        <begin position="20"/>
        <end position="48"/>
    </location>
</feature>
<dbReference type="Gene3D" id="1.10.10.1320">
    <property type="entry name" value="Anti-sigma factor, zinc-finger domain"/>
    <property type="match status" value="1"/>
</dbReference>
<dbReference type="Proteomes" id="UP001431572">
    <property type="component" value="Chromosome 2"/>
</dbReference>
<accession>A0A8T7M867</accession>